<reference evidence="2 3" key="1">
    <citation type="submission" date="2023-01" db="EMBL/GenBank/DDBJ databases">
        <title>Analysis of 21 Apiospora genomes using comparative genomics revels a genus with tremendous synthesis potential of carbohydrate active enzymes and secondary metabolites.</title>
        <authorList>
            <person name="Sorensen T."/>
        </authorList>
    </citation>
    <scope>NUCLEOTIDE SEQUENCE [LARGE SCALE GENOMIC DNA]</scope>
    <source>
        <strain evidence="2 3">CBS 135458</strain>
    </source>
</reference>
<dbReference type="EMBL" id="JAQQWL010000016">
    <property type="protein sequence ID" value="KAK8038344.1"/>
    <property type="molecule type" value="Genomic_DNA"/>
</dbReference>
<comment type="caution">
    <text evidence="2">The sequence shown here is derived from an EMBL/GenBank/DDBJ whole genome shotgun (WGS) entry which is preliminary data.</text>
</comment>
<evidence type="ECO:0000313" key="3">
    <source>
        <dbReference type="Proteomes" id="UP001480595"/>
    </source>
</evidence>
<dbReference type="GeneID" id="92099583"/>
<feature type="region of interest" description="Disordered" evidence="1">
    <location>
        <begin position="14"/>
        <end position="37"/>
    </location>
</feature>
<gene>
    <name evidence="2" type="ORF">PG994_015111</name>
</gene>
<proteinExistence type="predicted"/>
<protein>
    <submittedName>
        <fullName evidence="2">Uncharacterized protein</fullName>
    </submittedName>
</protein>
<evidence type="ECO:0000256" key="1">
    <source>
        <dbReference type="SAM" id="MobiDB-lite"/>
    </source>
</evidence>
<feature type="region of interest" description="Disordered" evidence="1">
    <location>
        <begin position="158"/>
        <end position="193"/>
    </location>
</feature>
<sequence length="270" mass="29204">MLPTLEDDQKAREDLNGQAATTGPVVDPKHPTTEAGAPSLAPKVVFAAISPHTDFTICVTSEVFATCENATTSPSGSSGHGSRVVRCPEDLVEAEIDYTREMVTMALGQQGDANQDATEDLIAGYTQMAFYSLWDSSQAAIAPIKSVRTGFALPIGHLANDSPASPPGSKRKNTDHFHQARRKKMKTSEGGIPVSPTRTKGALVLARAELGNETLGIKISDSNMTIIKEEMATFLSKDGTFDDILRLRAMAHRDMKEAEYVRKWNDEVLV</sequence>
<keyword evidence="3" id="KW-1185">Reference proteome</keyword>
<dbReference type="RefSeq" id="XP_066708196.1">
    <property type="nucleotide sequence ID" value="XM_066866520.1"/>
</dbReference>
<evidence type="ECO:0000313" key="2">
    <source>
        <dbReference type="EMBL" id="KAK8038344.1"/>
    </source>
</evidence>
<name>A0ABR1SX95_9PEZI</name>
<accession>A0ABR1SX95</accession>
<organism evidence="2 3">
    <name type="scientific">Apiospora phragmitis</name>
    <dbReference type="NCBI Taxonomy" id="2905665"/>
    <lineage>
        <taxon>Eukaryota</taxon>
        <taxon>Fungi</taxon>
        <taxon>Dikarya</taxon>
        <taxon>Ascomycota</taxon>
        <taxon>Pezizomycotina</taxon>
        <taxon>Sordariomycetes</taxon>
        <taxon>Xylariomycetidae</taxon>
        <taxon>Amphisphaeriales</taxon>
        <taxon>Apiosporaceae</taxon>
        <taxon>Apiospora</taxon>
    </lineage>
</organism>
<dbReference type="Proteomes" id="UP001480595">
    <property type="component" value="Unassembled WGS sequence"/>
</dbReference>